<name>A0A0F9DFR6_9ZZZZ</name>
<reference evidence="6" key="1">
    <citation type="journal article" date="2015" name="Nature">
        <title>Complex archaea that bridge the gap between prokaryotes and eukaryotes.</title>
        <authorList>
            <person name="Spang A."/>
            <person name="Saw J.H."/>
            <person name="Jorgensen S.L."/>
            <person name="Zaremba-Niedzwiedzka K."/>
            <person name="Martijn J."/>
            <person name="Lind A.E."/>
            <person name="van Eijk R."/>
            <person name="Schleper C."/>
            <person name="Guy L."/>
            <person name="Ettema T.J."/>
        </authorList>
    </citation>
    <scope>NUCLEOTIDE SEQUENCE</scope>
</reference>
<gene>
    <name evidence="6" type="ORF">LCGC14_2205110</name>
</gene>
<evidence type="ECO:0000259" key="5">
    <source>
        <dbReference type="Pfam" id="PF04055"/>
    </source>
</evidence>
<protein>
    <recommendedName>
        <fullName evidence="5">Radical SAM core domain-containing protein</fullName>
    </recommendedName>
</protein>
<proteinExistence type="predicted"/>
<evidence type="ECO:0000256" key="2">
    <source>
        <dbReference type="ARBA" id="ARBA00022723"/>
    </source>
</evidence>
<keyword evidence="2" id="KW-0479">Metal-binding</keyword>
<evidence type="ECO:0000313" key="6">
    <source>
        <dbReference type="EMBL" id="KKL60459.1"/>
    </source>
</evidence>
<evidence type="ECO:0000256" key="3">
    <source>
        <dbReference type="ARBA" id="ARBA00023004"/>
    </source>
</evidence>
<evidence type="ECO:0000256" key="1">
    <source>
        <dbReference type="ARBA" id="ARBA00022691"/>
    </source>
</evidence>
<dbReference type="GO" id="GO:0051536">
    <property type="term" value="F:iron-sulfur cluster binding"/>
    <property type="evidence" value="ECO:0007669"/>
    <property type="project" value="UniProtKB-KW"/>
</dbReference>
<dbReference type="Pfam" id="PF04055">
    <property type="entry name" value="Radical_SAM"/>
    <property type="match status" value="1"/>
</dbReference>
<dbReference type="GO" id="GO:0003824">
    <property type="term" value="F:catalytic activity"/>
    <property type="evidence" value="ECO:0007669"/>
    <property type="project" value="InterPro"/>
</dbReference>
<dbReference type="InterPro" id="IPR013785">
    <property type="entry name" value="Aldolase_TIM"/>
</dbReference>
<dbReference type="CDD" id="cd01335">
    <property type="entry name" value="Radical_SAM"/>
    <property type="match status" value="1"/>
</dbReference>
<keyword evidence="3" id="KW-0408">Iron</keyword>
<comment type="caution">
    <text evidence="6">The sequence shown here is derived from an EMBL/GenBank/DDBJ whole genome shotgun (WGS) entry which is preliminary data.</text>
</comment>
<keyword evidence="4" id="KW-0411">Iron-sulfur</keyword>
<dbReference type="AlphaFoldDB" id="A0A0F9DFR6"/>
<evidence type="ECO:0000256" key="4">
    <source>
        <dbReference type="ARBA" id="ARBA00023014"/>
    </source>
</evidence>
<feature type="domain" description="Radical SAM core" evidence="5">
    <location>
        <begin position="14"/>
        <end position="126"/>
    </location>
</feature>
<dbReference type="InterPro" id="IPR058240">
    <property type="entry name" value="rSAM_sf"/>
</dbReference>
<dbReference type="PANTHER" id="PTHR11228:SF34">
    <property type="entry name" value="TUNGSTEN-CONTAINING ALDEHYDE FERREDOXIN OXIDOREDUCTASE COFACTOR MODIFYING PROTEIN"/>
    <property type="match status" value="1"/>
</dbReference>
<keyword evidence="1" id="KW-0949">S-adenosyl-L-methionine</keyword>
<sequence>MRKEKMLKGIHFLLTYTCNYSCDHCFLYCSPKSQGTFTIKQIKDVLREALKIGTVEWIYFEGGEPFLYYQIMVEGVKLAKEKGFKVGIVTNAYWATSIEDAEIWLRPFSVLGIDDLSISDDSFHYENGEHSLSKIAKKAAENIKLPVMTICIEKPTVKTEKEQEKGDPVIGGGAMFKGRAVENLIEDLPKRPWEELEECPYEDFEELGRVHVDPFGNVHICQGLSIGNFWEIPLSELIRDYNPESHPICKPIFRGGPAQLVRDYKLNHENEYVDECHLCYLSRLKLVNKFPQFLTPKQVYGIE</sequence>
<dbReference type="InterPro" id="IPR050377">
    <property type="entry name" value="Radical_SAM_PqqE_MftC-like"/>
</dbReference>
<dbReference type="EMBL" id="LAZR01029139">
    <property type="protein sequence ID" value="KKL60459.1"/>
    <property type="molecule type" value="Genomic_DNA"/>
</dbReference>
<accession>A0A0F9DFR6</accession>
<organism evidence="6">
    <name type="scientific">marine sediment metagenome</name>
    <dbReference type="NCBI Taxonomy" id="412755"/>
    <lineage>
        <taxon>unclassified sequences</taxon>
        <taxon>metagenomes</taxon>
        <taxon>ecological metagenomes</taxon>
    </lineage>
</organism>
<dbReference type="SUPFAM" id="SSF102114">
    <property type="entry name" value="Radical SAM enzymes"/>
    <property type="match status" value="1"/>
</dbReference>
<dbReference type="InterPro" id="IPR007197">
    <property type="entry name" value="rSAM"/>
</dbReference>
<dbReference type="Gene3D" id="3.20.20.70">
    <property type="entry name" value="Aldolase class I"/>
    <property type="match status" value="1"/>
</dbReference>
<dbReference type="PANTHER" id="PTHR11228">
    <property type="entry name" value="RADICAL SAM DOMAIN PROTEIN"/>
    <property type="match status" value="1"/>
</dbReference>
<dbReference type="SFLD" id="SFLDS00029">
    <property type="entry name" value="Radical_SAM"/>
    <property type="match status" value="1"/>
</dbReference>
<dbReference type="GO" id="GO:0046872">
    <property type="term" value="F:metal ion binding"/>
    <property type="evidence" value="ECO:0007669"/>
    <property type="project" value="UniProtKB-KW"/>
</dbReference>